<name>A0A9N9P0A2_9GLOM</name>
<accession>A0A9N9P0A2</accession>
<dbReference type="AlphaFoldDB" id="A0A9N9P0A2"/>
<keyword evidence="3" id="KW-1185">Reference proteome</keyword>
<reference evidence="2" key="1">
    <citation type="submission" date="2021-06" db="EMBL/GenBank/DDBJ databases">
        <authorList>
            <person name="Kallberg Y."/>
            <person name="Tangrot J."/>
            <person name="Rosling A."/>
        </authorList>
    </citation>
    <scope>NUCLEOTIDE SEQUENCE</scope>
    <source>
        <strain evidence="2">FL966</strain>
    </source>
</reference>
<gene>
    <name evidence="2" type="ORF">CPELLU_LOCUS16204</name>
</gene>
<evidence type="ECO:0000313" key="2">
    <source>
        <dbReference type="EMBL" id="CAG8777528.1"/>
    </source>
</evidence>
<organism evidence="2 3">
    <name type="scientific">Cetraspora pellucida</name>
    <dbReference type="NCBI Taxonomy" id="1433469"/>
    <lineage>
        <taxon>Eukaryota</taxon>
        <taxon>Fungi</taxon>
        <taxon>Fungi incertae sedis</taxon>
        <taxon>Mucoromycota</taxon>
        <taxon>Glomeromycotina</taxon>
        <taxon>Glomeromycetes</taxon>
        <taxon>Diversisporales</taxon>
        <taxon>Gigasporaceae</taxon>
        <taxon>Cetraspora</taxon>
    </lineage>
</organism>
<dbReference type="Proteomes" id="UP000789759">
    <property type="component" value="Unassembled WGS sequence"/>
</dbReference>
<evidence type="ECO:0000313" key="3">
    <source>
        <dbReference type="Proteomes" id="UP000789759"/>
    </source>
</evidence>
<evidence type="ECO:0000256" key="1">
    <source>
        <dbReference type="SAM" id="Coils"/>
    </source>
</evidence>
<dbReference type="OrthoDB" id="2441661at2759"/>
<proteinExistence type="predicted"/>
<dbReference type="CDD" id="cd22744">
    <property type="entry name" value="OTU"/>
    <property type="match status" value="1"/>
</dbReference>
<feature type="coiled-coil region" evidence="1">
    <location>
        <begin position="268"/>
        <end position="295"/>
    </location>
</feature>
<keyword evidence="1" id="KW-0175">Coiled coil</keyword>
<dbReference type="EMBL" id="CAJVQA010023224">
    <property type="protein sequence ID" value="CAG8777528.1"/>
    <property type="molecule type" value="Genomic_DNA"/>
</dbReference>
<comment type="caution">
    <text evidence="2">The sequence shown here is derived from an EMBL/GenBank/DDBJ whole genome shotgun (WGS) entry which is preliminary data.</text>
</comment>
<protein>
    <submittedName>
        <fullName evidence="2">14345_t:CDS:1</fullName>
    </submittedName>
</protein>
<sequence>MLRVWHLIEQNLKTNCYKLFDNNDNYLEFKKQVEALHLTFDEEHINVAMNSIKNTTEMAHDQQKPLAYIESLMKDSKLWVYAFTKHFCHMGISTTGCAKLSHIAFKHAIEMASGLESVFEAIDQRMRVQHLKNSMNIGNNKITYDLFIIHDPYFSIILGKVSVYAINQIKRQLAKNPIPLSIIDKRWNLHRPEIKYLSQPSLESPVTDPEFYKVFLKAEDLFHKLPDDPSMRTEFISHIREAVTMPLSEPVKAPKIKVQSSHPFGMKCEKLKSEKQELEAKKKQKLLNKFQLKQKDNNILYSLATYYQNVDIYKENVPKFIDGNCGFHAIAISLGMSEDEWLIIRQNIFNKLTNQKSHYIELFIEGEAEYNNIISIIQ</sequence>